<protein>
    <recommendedName>
        <fullName evidence="1">Aminoglycoside phosphotransferase domain-containing protein</fullName>
    </recommendedName>
</protein>
<dbReference type="SUPFAM" id="SSF56112">
    <property type="entry name" value="Protein kinase-like (PK-like)"/>
    <property type="match status" value="1"/>
</dbReference>
<dbReference type="EMBL" id="BAAAQR010000004">
    <property type="protein sequence ID" value="GAA2143946.1"/>
    <property type="molecule type" value="Genomic_DNA"/>
</dbReference>
<organism evidence="2 3">
    <name type="scientific">Nocardioides koreensis</name>
    <dbReference type="NCBI Taxonomy" id="433651"/>
    <lineage>
        <taxon>Bacteria</taxon>
        <taxon>Bacillati</taxon>
        <taxon>Actinomycetota</taxon>
        <taxon>Actinomycetes</taxon>
        <taxon>Propionibacteriales</taxon>
        <taxon>Nocardioidaceae</taxon>
        <taxon>Nocardioides</taxon>
    </lineage>
</organism>
<dbReference type="InterPro" id="IPR002575">
    <property type="entry name" value="Aminoglycoside_PTrfase"/>
</dbReference>
<feature type="domain" description="Aminoglycoside phosphotransferase" evidence="1">
    <location>
        <begin position="18"/>
        <end position="226"/>
    </location>
</feature>
<dbReference type="Proteomes" id="UP001501771">
    <property type="component" value="Unassembled WGS sequence"/>
</dbReference>
<dbReference type="Pfam" id="PF01636">
    <property type="entry name" value="APH"/>
    <property type="match status" value="1"/>
</dbReference>
<reference evidence="3" key="1">
    <citation type="journal article" date="2019" name="Int. J. Syst. Evol. Microbiol.">
        <title>The Global Catalogue of Microorganisms (GCM) 10K type strain sequencing project: providing services to taxonomists for standard genome sequencing and annotation.</title>
        <authorList>
            <consortium name="The Broad Institute Genomics Platform"/>
            <consortium name="The Broad Institute Genome Sequencing Center for Infectious Disease"/>
            <person name="Wu L."/>
            <person name="Ma J."/>
        </authorList>
    </citation>
    <scope>NUCLEOTIDE SEQUENCE [LARGE SCALE GENOMIC DNA]</scope>
    <source>
        <strain evidence="3">JCM 16022</strain>
    </source>
</reference>
<dbReference type="InterPro" id="IPR011009">
    <property type="entry name" value="Kinase-like_dom_sf"/>
</dbReference>
<dbReference type="RefSeq" id="WP_344150060.1">
    <property type="nucleotide sequence ID" value="NZ_BAAAQR010000004.1"/>
</dbReference>
<evidence type="ECO:0000313" key="3">
    <source>
        <dbReference type="Proteomes" id="UP001501771"/>
    </source>
</evidence>
<name>A0ABP5L9V3_9ACTN</name>
<evidence type="ECO:0000313" key="2">
    <source>
        <dbReference type="EMBL" id="GAA2143946.1"/>
    </source>
</evidence>
<dbReference type="Gene3D" id="3.90.1200.10">
    <property type="match status" value="1"/>
</dbReference>
<keyword evidence="3" id="KW-1185">Reference proteome</keyword>
<sequence>MADLPDLLHEFWGFSGAEVTPLGGGMNSETWVVRHRGSTYVAKRVSPTEVHELHAGCQVASTLGDAGFVTGRPVPTGDGRQVVTQHALALLEHVPGRELEGDSDEEQGWIAGTLAGVHAAGNPAIGPSTAGFALDWLSPQTPGVEAHPWLAAAIEAARAETDQLALTWSVLHTDPVPGAFIHDDRTSVTGLIDWTGARRGPVLYDVASAVMYLGGREPASAFLSSYQSQGPVAAHEMQHLDAFRRFREAVQGVYFAGRLAANDLTGGIEAAENEKGLSDARRRLGALGVDTA</sequence>
<proteinExistence type="predicted"/>
<gene>
    <name evidence="2" type="ORF">GCM10009844_16920</name>
</gene>
<evidence type="ECO:0000259" key="1">
    <source>
        <dbReference type="Pfam" id="PF01636"/>
    </source>
</evidence>
<comment type="caution">
    <text evidence="2">The sequence shown here is derived from an EMBL/GenBank/DDBJ whole genome shotgun (WGS) entry which is preliminary data.</text>
</comment>
<accession>A0ABP5L9V3</accession>